<dbReference type="InterPro" id="IPR014997">
    <property type="entry name" value="DUF1847"/>
</dbReference>
<organism evidence="1">
    <name type="scientific">hydrocarbon metagenome</name>
    <dbReference type="NCBI Taxonomy" id="938273"/>
    <lineage>
        <taxon>unclassified sequences</taxon>
        <taxon>metagenomes</taxon>
        <taxon>ecological metagenomes</taxon>
    </lineage>
</organism>
<name>A0A0W8FV01_9ZZZZ</name>
<dbReference type="AlphaFoldDB" id="A0A0W8FV01"/>
<reference evidence="1" key="1">
    <citation type="journal article" date="2015" name="Proc. Natl. Acad. Sci. U.S.A.">
        <title>Networks of energetic and metabolic interactions define dynamics in microbial communities.</title>
        <authorList>
            <person name="Embree M."/>
            <person name="Liu J.K."/>
            <person name="Al-Bassam M.M."/>
            <person name="Zengler K."/>
        </authorList>
    </citation>
    <scope>NUCLEOTIDE SEQUENCE</scope>
</reference>
<protein>
    <submittedName>
        <fullName evidence="1">Putative coding region</fullName>
    </submittedName>
</protein>
<accession>A0A0W8FV01</accession>
<dbReference type="EMBL" id="LNQE01000838">
    <property type="protein sequence ID" value="KUG24644.1"/>
    <property type="molecule type" value="Genomic_DNA"/>
</dbReference>
<comment type="caution">
    <text evidence="1">The sequence shown here is derived from an EMBL/GenBank/DDBJ whole genome shotgun (WGS) entry which is preliminary data.</text>
</comment>
<sequence>MKADDPLPQIENAPSYCPMRRLPDTVKKANSEYDRAEIREFARLASIQEAECYELTPEGIRTKIPRLEEIIQFAWKCNYQKLGIAFCVGLKNEAKITADIFEAKGFSVVSVCCKVGQVPKEHIGLKGNEKIMGAGLMETMCNPITQAEVLNKEGVDLAILLGLCVGHDSLFFKYCNAPCTVLAVKDRVLAHNPLAAIYLSDSTYYGRLKTKTNQKSSGQKVVLPENVRK</sequence>
<proteinExistence type="predicted"/>
<evidence type="ECO:0000313" key="1">
    <source>
        <dbReference type="EMBL" id="KUG24644.1"/>
    </source>
</evidence>
<gene>
    <name evidence="1" type="ORF">ASZ90_005518</name>
</gene>
<dbReference type="Pfam" id="PF08901">
    <property type="entry name" value="DUF1847"/>
    <property type="match status" value="1"/>
</dbReference>